<organism evidence="1">
    <name type="scientific">Arundo donax</name>
    <name type="common">Giant reed</name>
    <name type="synonym">Donax arundinaceus</name>
    <dbReference type="NCBI Taxonomy" id="35708"/>
    <lineage>
        <taxon>Eukaryota</taxon>
        <taxon>Viridiplantae</taxon>
        <taxon>Streptophyta</taxon>
        <taxon>Embryophyta</taxon>
        <taxon>Tracheophyta</taxon>
        <taxon>Spermatophyta</taxon>
        <taxon>Magnoliopsida</taxon>
        <taxon>Liliopsida</taxon>
        <taxon>Poales</taxon>
        <taxon>Poaceae</taxon>
        <taxon>PACMAD clade</taxon>
        <taxon>Arundinoideae</taxon>
        <taxon>Arundineae</taxon>
        <taxon>Arundo</taxon>
    </lineage>
</organism>
<accession>A0A0A9HFH2</accession>
<name>A0A0A9HFH2_ARUDO</name>
<dbReference type="AlphaFoldDB" id="A0A0A9HFH2"/>
<reference evidence="1" key="1">
    <citation type="submission" date="2014-09" db="EMBL/GenBank/DDBJ databases">
        <authorList>
            <person name="Magalhaes I.L.F."/>
            <person name="Oliveira U."/>
            <person name="Santos F.R."/>
            <person name="Vidigal T.H.D.A."/>
            <person name="Brescovit A.D."/>
            <person name="Santos A.J."/>
        </authorList>
    </citation>
    <scope>NUCLEOTIDE SEQUENCE</scope>
    <source>
        <tissue evidence="1">Shoot tissue taken approximately 20 cm above the soil surface</tissue>
    </source>
</reference>
<dbReference type="EMBL" id="GBRH01162389">
    <property type="protein sequence ID" value="JAE35507.1"/>
    <property type="molecule type" value="Transcribed_RNA"/>
</dbReference>
<proteinExistence type="predicted"/>
<protein>
    <submittedName>
        <fullName evidence="1">Uncharacterized protein</fullName>
    </submittedName>
</protein>
<evidence type="ECO:0000313" key="1">
    <source>
        <dbReference type="EMBL" id="JAE35507.1"/>
    </source>
</evidence>
<sequence length="96" mass="10982">MKLDIFCSLKNAVIFKMLKSYGTSNKSHTMLFKCEMCSPHVPNCSLNIYIRCRVTNSLSDGYCLQHNKIAMQEVFLQCVLWSSVLKLSSRELVCPL</sequence>
<reference evidence="1" key="2">
    <citation type="journal article" date="2015" name="Data Brief">
        <title>Shoot transcriptome of the giant reed, Arundo donax.</title>
        <authorList>
            <person name="Barrero R.A."/>
            <person name="Guerrero F.D."/>
            <person name="Moolhuijzen P."/>
            <person name="Goolsby J.A."/>
            <person name="Tidwell J."/>
            <person name="Bellgard S.E."/>
            <person name="Bellgard M.I."/>
        </authorList>
    </citation>
    <scope>NUCLEOTIDE SEQUENCE</scope>
    <source>
        <tissue evidence="1">Shoot tissue taken approximately 20 cm above the soil surface</tissue>
    </source>
</reference>